<dbReference type="GO" id="GO:0005634">
    <property type="term" value="C:nucleus"/>
    <property type="evidence" value="ECO:0007669"/>
    <property type="project" value="TreeGrafter"/>
</dbReference>
<feature type="region of interest" description="Disordered" evidence="3">
    <location>
        <begin position="293"/>
        <end position="361"/>
    </location>
</feature>
<dbReference type="PANTHER" id="PTHR22880">
    <property type="entry name" value="FALZ-RELATED BROMODOMAIN-CONTAINING PROTEINS"/>
    <property type="match status" value="1"/>
</dbReference>
<feature type="compositionally biased region" description="Polar residues" evidence="3">
    <location>
        <begin position="236"/>
        <end position="256"/>
    </location>
</feature>
<accession>A0AA43QSY1</accession>
<feature type="compositionally biased region" description="Basic and acidic residues" evidence="3">
    <location>
        <begin position="315"/>
        <end position="338"/>
    </location>
</feature>
<evidence type="ECO:0000256" key="2">
    <source>
        <dbReference type="PROSITE-ProRule" id="PRU00035"/>
    </source>
</evidence>
<dbReference type="Proteomes" id="UP001161017">
    <property type="component" value="Unassembled WGS sequence"/>
</dbReference>
<dbReference type="PROSITE" id="PS00633">
    <property type="entry name" value="BROMODOMAIN_1"/>
    <property type="match status" value="1"/>
</dbReference>
<dbReference type="SUPFAM" id="SSF47370">
    <property type="entry name" value="Bromodomain"/>
    <property type="match status" value="2"/>
</dbReference>
<feature type="domain" description="Bromo" evidence="4">
    <location>
        <begin position="575"/>
        <end position="647"/>
    </location>
</feature>
<dbReference type="PROSITE" id="PS50014">
    <property type="entry name" value="BROMODOMAIN_2"/>
    <property type="match status" value="2"/>
</dbReference>
<dbReference type="GO" id="GO:0006338">
    <property type="term" value="P:chromatin remodeling"/>
    <property type="evidence" value="ECO:0007669"/>
    <property type="project" value="TreeGrafter"/>
</dbReference>
<dbReference type="PROSITE" id="PS51525">
    <property type="entry name" value="NET"/>
    <property type="match status" value="1"/>
</dbReference>
<feature type="region of interest" description="Disordered" evidence="3">
    <location>
        <begin position="467"/>
        <end position="551"/>
    </location>
</feature>
<feature type="compositionally biased region" description="Polar residues" evidence="3">
    <location>
        <begin position="158"/>
        <end position="194"/>
    </location>
</feature>
<feature type="compositionally biased region" description="Polar residues" evidence="3">
    <location>
        <begin position="35"/>
        <end position="63"/>
    </location>
</feature>
<sequence>MALSEPERGGYDPKSLLQSPPDQMDIERKEYDAPNQDNLNTDAPRLDSNTAINTSAHQANGTLDTPADVSPQTNGNHSAEKRTPPSFDLVPHEPSVVDSQPASLIPQASDQADSQAPAPSAAPELPHTAINPAPPILQQPTSDAREEPGPPFPLESTVPPSAQINSPEYQSASETLISGSEMLESSSAPTDASITDKSAALAISNIVEDSSLQEGNTHTTSLEGAAAPKPAGTEHASLNTTDAPLASSQDPISNDAETAMPLTEGSSPAAPVANQDNTLGPEVAAAPVDQVMQDAPTPPAKVARPREEDDSVEIPEAKRTKTEEAEVETEFKVPDRPTVDTQTNGSTSMDAQQTSAPMTKPQQKHLQRMLGNVKRITAAKFFLDPVDPVALNIPTYPEIIKNPMDLRTLDNNLRNDKYNTVDEFMADFNLIVQNALAFNGPTHGVTTHAMNMKASFEKHLEGLPSCEIKEPAPSKKKAPDSMAIRAPPARRESRSSLPGSARSPVSAGSPQTFALGPEGIPLIRRDSTVDGRPKREIHRPAPRDLPYTHQKPKKKKFQWELKFCDHVLKEISKPKWQQYSLPFMVAVDPVALNIPTYLNVVKKPMDFGTIRQKLDRGEYENAKEFETDARQVFKNCYLFNPEGDSINLLGHRFESVFNDEWSKKREWLEENTPSSGQRSPVSSDDEESEEEDEEEEEEDGQMEIVSKLQKQIAEMSKQVEMITGASKKNKTPPVVNKKAAKSSKAPKKETKKAAAAPVKVEKKAAPKASKKEKTPYVTYEQKQDISSRINSLSHSKMSQALSIIRSNMPNLQGVEEDELELDIDELSNDVLYKLLTFVRKHAPRPDDSPIRATNATGSTAAPARKKNKPMSKHEQEARIARVRGGLSAFQKGGGGSGLGDVQPSIENQGSDDEDDEDSESEEE</sequence>
<feature type="region of interest" description="Disordered" evidence="3">
    <location>
        <begin position="841"/>
        <end position="923"/>
    </location>
</feature>
<feature type="region of interest" description="Disordered" evidence="3">
    <location>
        <begin position="667"/>
        <end position="703"/>
    </location>
</feature>
<feature type="region of interest" description="Disordered" evidence="3">
    <location>
        <begin position="723"/>
        <end position="792"/>
    </location>
</feature>
<feature type="region of interest" description="Disordered" evidence="3">
    <location>
        <begin position="209"/>
        <end position="280"/>
    </location>
</feature>
<evidence type="ECO:0000256" key="3">
    <source>
        <dbReference type="SAM" id="MobiDB-lite"/>
    </source>
</evidence>
<dbReference type="InterPro" id="IPR050935">
    <property type="entry name" value="Bromo_chromatin_reader"/>
</dbReference>
<evidence type="ECO:0000259" key="4">
    <source>
        <dbReference type="PROSITE" id="PS50014"/>
    </source>
</evidence>
<feature type="compositionally biased region" description="Polar residues" evidence="3">
    <location>
        <begin position="671"/>
        <end position="681"/>
    </location>
</feature>
<dbReference type="InterPro" id="IPR027353">
    <property type="entry name" value="NET_dom"/>
</dbReference>
<dbReference type="Pfam" id="PF00439">
    <property type="entry name" value="Bromodomain"/>
    <property type="match status" value="2"/>
</dbReference>
<dbReference type="CDD" id="cd05499">
    <property type="entry name" value="Bromo_BDF1_2_II"/>
    <property type="match status" value="1"/>
</dbReference>
<evidence type="ECO:0000259" key="5">
    <source>
        <dbReference type="PROSITE" id="PS51525"/>
    </source>
</evidence>
<feature type="compositionally biased region" description="Acidic residues" evidence="3">
    <location>
        <begin position="683"/>
        <end position="701"/>
    </location>
</feature>
<comment type="caution">
    <text evidence="6">The sequence shown here is derived from an EMBL/GenBank/DDBJ whole genome shotgun (WGS) entry which is preliminary data.</text>
</comment>
<reference evidence="6" key="1">
    <citation type="journal article" date="2023" name="Genome Biol. Evol.">
        <title>First Whole Genome Sequence and Flow Cytometry Genome Size Data for the Lichen-Forming Fungus Ramalina farinacea (Ascomycota).</title>
        <authorList>
            <person name="Llewellyn T."/>
            <person name="Mian S."/>
            <person name="Hill R."/>
            <person name="Leitch I.J."/>
            <person name="Gaya E."/>
        </authorList>
    </citation>
    <scope>NUCLEOTIDE SEQUENCE</scope>
    <source>
        <strain evidence="6">LIQ254RAFAR</strain>
    </source>
</reference>
<feature type="compositionally biased region" description="Polar residues" evidence="3">
    <location>
        <begin position="209"/>
        <end position="222"/>
    </location>
</feature>
<feature type="region of interest" description="Disordered" evidence="3">
    <location>
        <begin position="1"/>
        <end position="194"/>
    </location>
</feature>
<dbReference type="PRINTS" id="PR00503">
    <property type="entry name" value="BROMODOMAIN"/>
</dbReference>
<feature type="compositionally biased region" description="Basic and acidic residues" evidence="3">
    <location>
        <begin position="523"/>
        <end position="542"/>
    </location>
</feature>
<dbReference type="SMART" id="SM00297">
    <property type="entry name" value="BROMO"/>
    <property type="match status" value="2"/>
</dbReference>
<feature type="compositionally biased region" description="Polar residues" evidence="3">
    <location>
        <begin position="339"/>
        <end position="361"/>
    </location>
</feature>
<dbReference type="PANTHER" id="PTHR22880:SF225">
    <property type="entry name" value="BROMODOMAIN-CONTAINING PROTEIN BET-1-RELATED"/>
    <property type="match status" value="1"/>
</dbReference>
<dbReference type="Gene3D" id="1.20.920.10">
    <property type="entry name" value="Bromodomain-like"/>
    <property type="match status" value="2"/>
</dbReference>
<dbReference type="InterPro" id="IPR036427">
    <property type="entry name" value="Bromodomain-like_sf"/>
</dbReference>
<proteinExistence type="predicted"/>
<feature type="domain" description="NET" evidence="5">
    <location>
        <begin position="767"/>
        <end position="849"/>
    </location>
</feature>
<evidence type="ECO:0000313" key="6">
    <source>
        <dbReference type="EMBL" id="MDI1492058.1"/>
    </source>
</evidence>
<feature type="compositionally biased region" description="Basic and acidic residues" evidence="3">
    <location>
        <begin position="1"/>
        <end position="11"/>
    </location>
</feature>
<dbReference type="InterPro" id="IPR018359">
    <property type="entry name" value="Bromodomain_CS"/>
</dbReference>
<dbReference type="GO" id="GO:0006355">
    <property type="term" value="P:regulation of DNA-templated transcription"/>
    <property type="evidence" value="ECO:0007669"/>
    <property type="project" value="TreeGrafter"/>
</dbReference>
<dbReference type="InterPro" id="IPR001487">
    <property type="entry name" value="Bromodomain"/>
</dbReference>
<evidence type="ECO:0000313" key="7">
    <source>
        <dbReference type="Proteomes" id="UP001161017"/>
    </source>
</evidence>
<evidence type="ECO:0000256" key="1">
    <source>
        <dbReference type="ARBA" id="ARBA00023117"/>
    </source>
</evidence>
<name>A0AA43QSY1_9LECA</name>
<dbReference type="Gene3D" id="1.20.1270.220">
    <property type="match status" value="1"/>
</dbReference>
<protein>
    <submittedName>
        <fullName evidence="6">Transcription initiation at TATA-containing promoter protein</fullName>
    </submittedName>
</protein>
<keyword evidence="1 2" id="KW-0103">Bromodomain</keyword>
<dbReference type="EMBL" id="JAPUFD010000016">
    <property type="protein sequence ID" value="MDI1492058.1"/>
    <property type="molecule type" value="Genomic_DNA"/>
</dbReference>
<feature type="compositionally biased region" description="Low complexity" evidence="3">
    <location>
        <begin position="106"/>
        <end position="123"/>
    </location>
</feature>
<organism evidence="6 7">
    <name type="scientific">Ramalina farinacea</name>
    <dbReference type="NCBI Taxonomy" id="258253"/>
    <lineage>
        <taxon>Eukaryota</taxon>
        <taxon>Fungi</taxon>
        <taxon>Dikarya</taxon>
        <taxon>Ascomycota</taxon>
        <taxon>Pezizomycotina</taxon>
        <taxon>Lecanoromycetes</taxon>
        <taxon>OSLEUM clade</taxon>
        <taxon>Lecanoromycetidae</taxon>
        <taxon>Lecanorales</taxon>
        <taxon>Lecanorineae</taxon>
        <taxon>Ramalinaceae</taxon>
        <taxon>Ramalina</taxon>
    </lineage>
</organism>
<feature type="compositionally biased region" description="Basic and acidic residues" evidence="3">
    <location>
        <begin position="759"/>
        <end position="774"/>
    </location>
</feature>
<feature type="domain" description="Bromo" evidence="4">
    <location>
        <begin position="374"/>
        <end position="446"/>
    </location>
</feature>
<dbReference type="Pfam" id="PF17035">
    <property type="entry name" value="BET"/>
    <property type="match status" value="1"/>
</dbReference>
<gene>
    <name evidence="6" type="primary">BDF1</name>
    <name evidence="6" type="ORF">OHK93_003269</name>
</gene>
<feature type="compositionally biased region" description="Acidic residues" evidence="3">
    <location>
        <begin position="909"/>
        <end position="923"/>
    </location>
</feature>
<dbReference type="GO" id="GO:0000785">
    <property type="term" value="C:chromatin"/>
    <property type="evidence" value="ECO:0007669"/>
    <property type="project" value="TreeGrafter"/>
</dbReference>
<feature type="compositionally biased region" description="Basic and acidic residues" evidence="3">
    <location>
        <begin position="467"/>
        <end position="479"/>
    </location>
</feature>
<keyword evidence="7" id="KW-1185">Reference proteome</keyword>
<dbReference type="AlphaFoldDB" id="A0AA43QSY1"/>
<dbReference type="InterPro" id="IPR038336">
    <property type="entry name" value="NET_sf"/>
</dbReference>